<feature type="transmembrane region" description="Helical" evidence="1">
    <location>
        <begin position="141"/>
        <end position="163"/>
    </location>
</feature>
<dbReference type="RefSeq" id="WP_127700787.1">
    <property type="nucleotide sequence ID" value="NZ_SACS01000027.1"/>
</dbReference>
<organism evidence="2 3">
    <name type="scientific">Rheinheimera riviphila</name>
    <dbReference type="NCBI Taxonomy" id="1834037"/>
    <lineage>
        <taxon>Bacteria</taxon>
        <taxon>Pseudomonadati</taxon>
        <taxon>Pseudomonadota</taxon>
        <taxon>Gammaproteobacteria</taxon>
        <taxon>Chromatiales</taxon>
        <taxon>Chromatiaceae</taxon>
        <taxon>Rheinheimera</taxon>
    </lineage>
</organism>
<feature type="transmembrane region" description="Helical" evidence="1">
    <location>
        <begin position="258"/>
        <end position="281"/>
    </location>
</feature>
<protein>
    <submittedName>
        <fullName evidence="2">Regulatory signaling modulator protein AmpE</fullName>
    </submittedName>
</protein>
<sequence>MTLISMLIALIIERLAVRTKAWQWVSYVQPYLQVSRQGPLAGLLNSQFGMVLWWLLPAIAVAVVLLVVDFWLLTLLVNTVVLLLCIGCWHYRQLYKQYLNAAERQDQEAAYLVMLQINQHAGIISDELSHGQRLIWLNFKYYAAVLFWFALLGAFGAIAYAMLRQLAEPVTYLDLAAVKTSTETANATDNEVAADAALETASDLDSAEQTASTGTAFEQSTAQSAFTTSNASNLDQQQRIQGFAADLSHWADWLPVRLFGLGFALVGHFSKASAALIAYLVDSSTPAEIVLADIAKAAEPLPDELRNCNSEVCSLVQLSKRNILFFLALVAVLTLSGLLS</sequence>
<accession>A0A437QF31</accession>
<keyword evidence="3" id="KW-1185">Reference proteome</keyword>
<dbReference type="PANTHER" id="PTHR38684:SF1">
    <property type="entry name" value="PROTEIN AMPE"/>
    <property type="match status" value="1"/>
</dbReference>
<gene>
    <name evidence="2" type="primary">ampE</name>
    <name evidence="2" type="ORF">EOE67_18380</name>
</gene>
<dbReference type="EMBL" id="SACS01000027">
    <property type="protein sequence ID" value="RVU33121.1"/>
    <property type="molecule type" value="Genomic_DNA"/>
</dbReference>
<dbReference type="AlphaFoldDB" id="A0A437QF31"/>
<keyword evidence="1" id="KW-0472">Membrane</keyword>
<evidence type="ECO:0000313" key="2">
    <source>
        <dbReference type="EMBL" id="RVU33121.1"/>
    </source>
</evidence>
<feature type="transmembrane region" description="Helical" evidence="1">
    <location>
        <begin position="323"/>
        <end position="339"/>
    </location>
</feature>
<evidence type="ECO:0000256" key="1">
    <source>
        <dbReference type="SAM" id="Phobius"/>
    </source>
</evidence>
<evidence type="ECO:0000313" key="3">
    <source>
        <dbReference type="Proteomes" id="UP000283077"/>
    </source>
</evidence>
<dbReference type="PANTHER" id="PTHR38684">
    <property type="entry name" value="PROTEIN AMPE"/>
    <property type="match status" value="1"/>
</dbReference>
<proteinExistence type="predicted"/>
<keyword evidence="1" id="KW-0812">Transmembrane</keyword>
<dbReference type="InterPro" id="IPR031347">
    <property type="entry name" value="AmpE"/>
</dbReference>
<feature type="transmembrane region" description="Helical" evidence="1">
    <location>
        <begin position="53"/>
        <end position="86"/>
    </location>
</feature>
<dbReference type="Pfam" id="PF17113">
    <property type="entry name" value="AmpE"/>
    <property type="match status" value="2"/>
</dbReference>
<dbReference type="Proteomes" id="UP000283077">
    <property type="component" value="Unassembled WGS sequence"/>
</dbReference>
<name>A0A437QF31_9GAMM</name>
<dbReference type="InterPro" id="IPR052966">
    <property type="entry name" value="Beta-lactamase_Reg"/>
</dbReference>
<dbReference type="GO" id="GO:0005886">
    <property type="term" value="C:plasma membrane"/>
    <property type="evidence" value="ECO:0007669"/>
    <property type="project" value="TreeGrafter"/>
</dbReference>
<comment type="caution">
    <text evidence="2">The sequence shown here is derived from an EMBL/GenBank/DDBJ whole genome shotgun (WGS) entry which is preliminary data.</text>
</comment>
<dbReference type="OrthoDB" id="9811967at2"/>
<reference evidence="2 3" key="1">
    <citation type="submission" date="2019-01" db="EMBL/GenBank/DDBJ databases">
        <authorList>
            <person name="Chen W.-M."/>
        </authorList>
    </citation>
    <scope>NUCLEOTIDE SEQUENCE [LARGE SCALE GENOMIC DNA]</scope>
    <source>
        <strain evidence="2 3">KYPC3</strain>
    </source>
</reference>
<dbReference type="GO" id="GO:0046677">
    <property type="term" value="P:response to antibiotic"/>
    <property type="evidence" value="ECO:0007669"/>
    <property type="project" value="TreeGrafter"/>
</dbReference>
<keyword evidence="1" id="KW-1133">Transmembrane helix</keyword>